<dbReference type="AlphaFoldDB" id="A0A0J6VGN4"/>
<evidence type="ECO:0000313" key="2">
    <source>
        <dbReference type="EMBL" id="KMO70160.1"/>
    </source>
</evidence>
<evidence type="ECO:0000256" key="1">
    <source>
        <dbReference type="SAM" id="Phobius"/>
    </source>
</evidence>
<protein>
    <submittedName>
        <fullName evidence="2">Uncharacterized protein</fullName>
    </submittedName>
</protein>
<keyword evidence="3" id="KW-1185">Reference proteome</keyword>
<name>A0A0J6VGN4_9MYCO</name>
<gene>
    <name evidence="2" type="ORF">MCHLDSM_05048</name>
</gene>
<sequence>MAQSSMGSGSAYPPSEWQTSSRVYTRSQLMAFLRAGLIALVLLGVLAVLVLF</sequence>
<keyword evidence="1" id="KW-1133">Transmembrane helix</keyword>
<feature type="transmembrane region" description="Helical" evidence="1">
    <location>
        <begin position="31"/>
        <end position="51"/>
    </location>
</feature>
<reference evidence="2 3" key="1">
    <citation type="journal article" date="2015" name="Genome Biol. Evol.">
        <title>Characterization of Three Mycobacterium spp. with Potential Use in Bioremediation by Genome Sequencing and Comparative Genomics.</title>
        <authorList>
            <person name="Das S."/>
            <person name="Pettersson B.M."/>
            <person name="Behra P.R."/>
            <person name="Ramesh M."/>
            <person name="Dasgupta S."/>
            <person name="Bhattacharya A."/>
            <person name="Kirsebom L.A."/>
        </authorList>
    </citation>
    <scope>NUCLEOTIDE SEQUENCE [LARGE SCALE GENOMIC DNA]</scope>
    <source>
        <strain evidence="2 3">DSM 43826</strain>
    </source>
</reference>
<keyword evidence="1" id="KW-0472">Membrane</keyword>
<organism evidence="2 3">
    <name type="scientific">Mycolicibacterium chlorophenolicum</name>
    <dbReference type="NCBI Taxonomy" id="37916"/>
    <lineage>
        <taxon>Bacteria</taxon>
        <taxon>Bacillati</taxon>
        <taxon>Actinomycetota</taxon>
        <taxon>Actinomycetes</taxon>
        <taxon>Mycobacteriales</taxon>
        <taxon>Mycobacteriaceae</taxon>
        <taxon>Mycolicibacterium</taxon>
    </lineage>
</organism>
<dbReference type="RefSeq" id="WP_165762024.1">
    <property type="nucleotide sequence ID" value="NZ_JYNL01000064.1"/>
</dbReference>
<dbReference type="PATRIC" id="fig|37916.4.peg.5053"/>
<keyword evidence="1" id="KW-0812">Transmembrane</keyword>
<dbReference type="EMBL" id="JYNL01000064">
    <property type="protein sequence ID" value="KMO70160.1"/>
    <property type="molecule type" value="Genomic_DNA"/>
</dbReference>
<evidence type="ECO:0000313" key="3">
    <source>
        <dbReference type="Proteomes" id="UP000036513"/>
    </source>
</evidence>
<dbReference type="Proteomes" id="UP000036513">
    <property type="component" value="Unassembled WGS sequence"/>
</dbReference>
<accession>A0A0J6VGN4</accession>
<proteinExistence type="predicted"/>
<comment type="caution">
    <text evidence="2">The sequence shown here is derived from an EMBL/GenBank/DDBJ whole genome shotgun (WGS) entry which is preliminary data.</text>
</comment>